<evidence type="ECO:0000256" key="1">
    <source>
        <dbReference type="ARBA" id="ARBA00001953"/>
    </source>
</evidence>
<dbReference type="SUPFAM" id="SSF52440">
    <property type="entry name" value="PreATP-grasp domain"/>
    <property type="match status" value="1"/>
</dbReference>
<evidence type="ECO:0000256" key="4">
    <source>
        <dbReference type="ARBA" id="ARBA00022840"/>
    </source>
</evidence>
<dbReference type="InterPro" id="IPR013815">
    <property type="entry name" value="ATP_grasp_subdomain_1"/>
</dbReference>
<dbReference type="AlphaFoldDB" id="A0A7W7AY70"/>
<dbReference type="Gene3D" id="3.30.1490.20">
    <property type="entry name" value="ATP-grasp fold, A domain"/>
    <property type="match status" value="1"/>
</dbReference>
<keyword evidence="6" id="KW-0092">Biotin</keyword>
<dbReference type="InterPro" id="IPR050856">
    <property type="entry name" value="Biotin_carboxylase_complex"/>
</dbReference>
<evidence type="ECO:0000259" key="8">
    <source>
        <dbReference type="PROSITE" id="PS50968"/>
    </source>
</evidence>
<dbReference type="Pfam" id="PF02785">
    <property type="entry name" value="Biotin_carb_C"/>
    <property type="match status" value="1"/>
</dbReference>
<dbReference type="Pfam" id="PF00289">
    <property type="entry name" value="Biotin_carb_N"/>
    <property type="match status" value="1"/>
</dbReference>
<dbReference type="InterPro" id="IPR000089">
    <property type="entry name" value="Biotin_lipoyl"/>
</dbReference>
<dbReference type="InterPro" id="IPR011054">
    <property type="entry name" value="Rudment_hybrid_motif"/>
</dbReference>
<dbReference type="Pfam" id="PF00364">
    <property type="entry name" value="Biotin_lipoyl"/>
    <property type="match status" value="1"/>
</dbReference>
<organism evidence="11 12">
    <name type="scientific">Sphingosinicella soli</name>
    <dbReference type="NCBI Taxonomy" id="333708"/>
    <lineage>
        <taxon>Bacteria</taxon>
        <taxon>Pseudomonadati</taxon>
        <taxon>Pseudomonadota</taxon>
        <taxon>Alphaproteobacteria</taxon>
        <taxon>Sphingomonadales</taxon>
        <taxon>Sphingosinicellaceae</taxon>
        <taxon>Sphingosinicella</taxon>
    </lineage>
</organism>
<dbReference type="CDD" id="cd06850">
    <property type="entry name" value="biotinyl_domain"/>
    <property type="match status" value="1"/>
</dbReference>
<dbReference type="InterPro" id="IPR011053">
    <property type="entry name" value="Single_hybrid_motif"/>
</dbReference>
<dbReference type="PROSITE" id="PS50979">
    <property type="entry name" value="BC"/>
    <property type="match status" value="1"/>
</dbReference>
<dbReference type="InterPro" id="IPR005481">
    <property type="entry name" value="BC-like_N"/>
</dbReference>
<dbReference type="InterPro" id="IPR005482">
    <property type="entry name" value="Biotin_COase_C"/>
</dbReference>
<dbReference type="InterPro" id="IPR011761">
    <property type="entry name" value="ATP-grasp"/>
</dbReference>
<dbReference type="SMART" id="SM00878">
    <property type="entry name" value="Biotin_carb_C"/>
    <property type="match status" value="1"/>
</dbReference>
<dbReference type="EMBL" id="JACHNZ010000001">
    <property type="protein sequence ID" value="MBB4630568.1"/>
    <property type="molecule type" value="Genomic_DNA"/>
</dbReference>
<keyword evidence="2 11" id="KW-0436">Ligase</keyword>
<dbReference type="Pfam" id="PF02786">
    <property type="entry name" value="CPSase_L_D2"/>
    <property type="match status" value="1"/>
</dbReference>
<comment type="caution">
    <text evidence="11">The sequence shown here is derived from an EMBL/GenBank/DDBJ whole genome shotgun (WGS) entry which is preliminary data.</text>
</comment>
<dbReference type="SUPFAM" id="SSF51230">
    <property type="entry name" value="Single hybrid motif"/>
    <property type="match status" value="1"/>
</dbReference>
<dbReference type="RefSeq" id="WP_184063672.1">
    <property type="nucleotide sequence ID" value="NZ_JACHNZ010000001.1"/>
</dbReference>
<comment type="cofactor">
    <cofactor evidence="1">
        <name>biotin</name>
        <dbReference type="ChEBI" id="CHEBI:57586"/>
    </cofactor>
</comment>
<dbReference type="FunFam" id="2.40.50.100:FF:000003">
    <property type="entry name" value="Acetyl-CoA carboxylase biotin carboxyl carrier protein"/>
    <property type="match status" value="1"/>
</dbReference>
<dbReference type="Gene3D" id="3.30.700.40">
    <property type="match status" value="1"/>
</dbReference>
<dbReference type="InterPro" id="IPR011764">
    <property type="entry name" value="Biotin_carboxylation_dom"/>
</dbReference>
<dbReference type="SUPFAM" id="SSF51246">
    <property type="entry name" value="Rudiment single hybrid motif"/>
    <property type="match status" value="1"/>
</dbReference>
<dbReference type="PROSITE" id="PS50968">
    <property type="entry name" value="BIOTINYL_LIPOYL"/>
    <property type="match status" value="1"/>
</dbReference>
<evidence type="ECO:0000256" key="3">
    <source>
        <dbReference type="ARBA" id="ARBA00022741"/>
    </source>
</evidence>
<dbReference type="InterPro" id="IPR016185">
    <property type="entry name" value="PreATP-grasp_dom_sf"/>
</dbReference>
<name>A0A7W7AY70_9SPHN</name>
<evidence type="ECO:0000259" key="9">
    <source>
        <dbReference type="PROSITE" id="PS50975"/>
    </source>
</evidence>
<dbReference type="Gene3D" id="2.40.50.100">
    <property type="match status" value="1"/>
</dbReference>
<keyword evidence="12" id="KW-1185">Reference proteome</keyword>
<evidence type="ECO:0000313" key="11">
    <source>
        <dbReference type="EMBL" id="MBB4630568.1"/>
    </source>
</evidence>
<evidence type="ECO:0000313" key="12">
    <source>
        <dbReference type="Proteomes" id="UP000566324"/>
    </source>
</evidence>
<dbReference type="GO" id="GO:0005524">
    <property type="term" value="F:ATP binding"/>
    <property type="evidence" value="ECO:0007669"/>
    <property type="project" value="UniProtKB-UniRule"/>
</dbReference>
<evidence type="ECO:0000256" key="7">
    <source>
        <dbReference type="PROSITE-ProRule" id="PRU00409"/>
    </source>
</evidence>
<dbReference type="SUPFAM" id="SSF56059">
    <property type="entry name" value="Glutathione synthetase ATP-binding domain-like"/>
    <property type="match status" value="1"/>
</dbReference>
<keyword evidence="4 7" id="KW-0067">ATP-binding</keyword>
<dbReference type="FunFam" id="3.30.470.20:FF:000028">
    <property type="entry name" value="Methylcrotonoyl-CoA carboxylase subunit alpha, mitochondrial"/>
    <property type="match status" value="1"/>
</dbReference>
<dbReference type="PANTHER" id="PTHR18866">
    <property type="entry name" value="CARBOXYLASE:PYRUVATE/ACETYL-COA/PROPIONYL-COA CARBOXYLASE"/>
    <property type="match status" value="1"/>
</dbReference>
<evidence type="ECO:0000259" key="10">
    <source>
        <dbReference type="PROSITE" id="PS50979"/>
    </source>
</evidence>
<evidence type="ECO:0000256" key="2">
    <source>
        <dbReference type="ARBA" id="ARBA00022598"/>
    </source>
</evidence>
<keyword evidence="5" id="KW-0809">Transit peptide</keyword>
<feature type="domain" description="ATP-grasp" evidence="9">
    <location>
        <begin position="119"/>
        <end position="323"/>
    </location>
</feature>
<dbReference type="PROSITE" id="PS50975">
    <property type="entry name" value="ATP_GRASP"/>
    <property type="match status" value="1"/>
</dbReference>
<proteinExistence type="predicted"/>
<dbReference type="GO" id="GO:0004485">
    <property type="term" value="F:methylcrotonoyl-CoA carboxylase activity"/>
    <property type="evidence" value="ECO:0007669"/>
    <property type="project" value="UniProtKB-EC"/>
</dbReference>
<evidence type="ECO:0000256" key="6">
    <source>
        <dbReference type="ARBA" id="ARBA00023267"/>
    </source>
</evidence>
<dbReference type="PROSITE" id="PS00867">
    <property type="entry name" value="CPSASE_2"/>
    <property type="match status" value="1"/>
</dbReference>
<dbReference type="EC" id="6.4.1.4" evidence="11"/>
<reference evidence="11 12" key="1">
    <citation type="submission" date="2020-08" db="EMBL/GenBank/DDBJ databases">
        <title>Genomic Encyclopedia of Type Strains, Phase IV (KMG-IV): sequencing the most valuable type-strain genomes for metagenomic binning, comparative biology and taxonomic classification.</title>
        <authorList>
            <person name="Goeker M."/>
        </authorList>
    </citation>
    <scope>NUCLEOTIDE SEQUENCE [LARGE SCALE GENOMIC DNA]</scope>
    <source>
        <strain evidence="11 12">DSM 17328</strain>
    </source>
</reference>
<gene>
    <name evidence="11" type="ORF">GGQ98_000169</name>
</gene>
<dbReference type="FunFam" id="3.30.1490.20:FF:000003">
    <property type="entry name" value="acetyl-CoA carboxylase isoform X1"/>
    <property type="match status" value="1"/>
</dbReference>
<sequence length="662" mass="70860">MRKLLIANRGEIARRIIRTAHRMGIETVAVYSEADADAPHVHEAGQAVLIGPAPASESYLLVDRLLDAAARTNADAVHPGYGFLSENAKFALAVRDAGLTFVGPPVKAIDAMGLKDTAKKLMKTAGVPVTPGYQGDDQSLARLEAASKAVGYPLLIKAVAGGGGKGMRRVDDPSEFADALIAAKREGEKSFGNDGVMIEKLILRPRHVEVQVFADRHGNAVHLFERDCSLQRRHQKVIEEAPAPGLSASLRGALGAAAVKAATAIGYEGAGTIEFILDCDDVDTTGDPKFYFMEMNTRLQVEHPVTEFITGTDLVEWQIRVARGEKLPMTQDQLRIEGHAVEARLYAEDPESGFLPSTGRLRQLVFPENRPGVRIDSGVVEGGEISIHYDPMIAKVIAHGADRQSAIDRLVGALDATIVEGVRTNRAFLARLVDHASFRDGDVDTGFIARHAESLKPPVDIPDRVLALAALTRVGGYNPPSAQTMFERAGAWRMNLPSRRHVDLFPDGGEKRALSLTPEGAAYRIDGLDEPVTGALYWTGPQSVEADLGGELVRATIVERDGSFELRIGGRVFVIGTSAPDADAAEGGSGHITAPMPGRVLAVFVKPGDKVEAGARLLVLEAMKMENRMTAPVSGTVTKVGVAEGDQVAEGTLLVEIESEDQ</sequence>
<evidence type="ECO:0000256" key="5">
    <source>
        <dbReference type="ARBA" id="ARBA00022946"/>
    </source>
</evidence>
<dbReference type="Proteomes" id="UP000566324">
    <property type="component" value="Unassembled WGS sequence"/>
</dbReference>
<dbReference type="InterPro" id="IPR005479">
    <property type="entry name" value="CPAse_ATP-bd"/>
</dbReference>
<feature type="domain" description="Lipoyl-binding" evidence="8">
    <location>
        <begin position="583"/>
        <end position="658"/>
    </location>
</feature>
<keyword evidence="3 7" id="KW-0547">Nucleotide-binding</keyword>
<dbReference type="Gene3D" id="3.30.470.20">
    <property type="entry name" value="ATP-grasp fold, B domain"/>
    <property type="match status" value="1"/>
</dbReference>
<protein>
    <submittedName>
        <fullName evidence="11">3-methylcrotonyl-CoA carboxylase alpha subunit</fullName>
        <ecNumber evidence="11">6.4.1.4</ecNumber>
    </submittedName>
</protein>
<dbReference type="FunFam" id="3.40.50.20:FF:000010">
    <property type="entry name" value="Propionyl-CoA carboxylase subunit alpha"/>
    <property type="match status" value="1"/>
</dbReference>
<dbReference type="PANTHER" id="PTHR18866:SF33">
    <property type="entry name" value="METHYLCROTONOYL-COA CARBOXYLASE SUBUNIT ALPHA, MITOCHONDRIAL-RELATED"/>
    <property type="match status" value="1"/>
</dbReference>
<dbReference type="GO" id="GO:0046872">
    <property type="term" value="F:metal ion binding"/>
    <property type="evidence" value="ECO:0007669"/>
    <property type="project" value="InterPro"/>
</dbReference>
<dbReference type="Gene3D" id="3.40.50.20">
    <property type="match status" value="1"/>
</dbReference>
<accession>A0A7W7AY70</accession>
<feature type="domain" description="Biotin carboxylation" evidence="10">
    <location>
        <begin position="1"/>
        <end position="453"/>
    </location>
</feature>